<reference evidence="7" key="1">
    <citation type="submission" date="1999-07" db="EMBL/GenBank/DDBJ databases">
        <authorList>
            <person name="Genoscope"/>
        </authorList>
    </citation>
    <scope>NUCLEOTIDE SEQUENCE</scope>
    <source>
        <strain evidence="7">Orsay</strain>
    </source>
</reference>
<evidence type="ECO:0000256" key="2">
    <source>
        <dbReference type="ARBA" id="ARBA00022801"/>
    </source>
</evidence>
<dbReference type="NCBIfam" id="NF041004">
    <property type="entry name" value="Beta_gal_BgaS"/>
    <property type="match status" value="1"/>
</dbReference>
<dbReference type="PATRIC" id="fig|272844.11.peg.991"/>
<evidence type="ECO:0000313" key="8">
    <source>
        <dbReference type="EMBL" id="CCE70345.1"/>
    </source>
</evidence>
<dbReference type="GO" id="GO:0008422">
    <property type="term" value="F:beta-glucosidase activity"/>
    <property type="evidence" value="ECO:0007669"/>
    <property type="project" value="TreeGrafter"/>
</dbReference>
<evidence type="ECO:0000256" key="4">
    <source>
        <dbReference type="PROSITE-ProRule" id="PRU10055"/>
    </source>
</evidence>
<dbReference type="EMBL" id="AJ248285">
    <property type="protein sequence ID" value="CAB49848.1"/>
    <property type="molecule type" value="Genomic_DNA"/>
</dbReference>
<reference evidence="7 9" key="4">
    <citation type="journal article" date="2003" name="Mol. Microbiol.">
        <title>An integrated analysis of the genome of the hyperthermophilic archaeon Pyrococcus abyssi.</title>
        <authorList>
            <person name="Cohen G."/>
            <person name="Barbe V."/>
            <person name="Flament D."/>
            <person name="Galperin M."/>
            <person name="Heilig R."/>
            <person name="Ripp R."/>
            <person name="Lecompte O."/>
            <person name="Prieur D."/>
            <person name="Poch O."/>
            <person name="Quellerou J."/>
            <person name="Thierry J.C."/>
            <person name="Van der Oost J."/>
            <person name="Weissenbach J."/>
            <person name="Zivanovic Y."/>
            <person name="Forterre P."/>
        </authorList>
    </citation>
    <scope>NUCLEOTIDE SEQUENCE [LARGE SCALE GENOMIC DNA]</scope>
    <source>
        <strain evidence="9">GE5 / Orsay</strain>
        <strain evidence="7">Orsay</strain>
    </source>
</reference>
<keyword evidence="3 6" id="KW-0326">Glycosidase</keyword>
<dbReference type="PIR" id="G75141">
    <property type="entry name" value="G75141"/>
</dbReference>
<dbReference type="PANTHER" id="PTHR10353:SF209">
    <property type="entry name" value="GALACTOLIPID GALACTOSYLTRANSFERASE SFR2, CHLOROPLASTIC"/>
    <property type="match status" value="1"/>
</dbReference>
<evidence type="ECO:0000313" key="9">
    <source>
        <dbReference type="Proteomes" id="UP000000810"/>
    </source>
</evidence>
<dbReference type="RefSeq" id="WP_010868057.1">
    <property type="nucleotide sequence ID" value="NC_000868.1"/>
</dbReference>
<sequence length="520" mass="60371">MFPENFYWGVSQSGFQFEMGDKYRRHIDPNTDWWHWVRDKVNIEKGLVSGDLPEDGINSYELYEVDHNLAKDLGLNMYRIGIEWSRIFPWPTTYVDVDYSIDSSYDLVKDIKIDKSILEELDELANQREIAYYRRVISSLRDKGFKVIVNLNHFTLPHWLHDPITAREKALTNSRNGWINKRTVIEFAKFAAYIAYKFGDIVDMWSTFNEPMVVVELGYLAPYSGFPPGVMNPEAAKLAMLNMINAHALAYKMIKKFDKEKADKDSKEAADVGIIYNNIGVAYPENHRNEKDIKAAENDNFFHSRLFLEAITWGKLNIEFDGETFVNLPYLKGNDWIGINYYTREVVKWSDPMFPTLPLITFKGVPGYGYACRPGMSSKSGNPVSDMGWEIYPEGIYNSIVEAERYGVPLYITENGIADSKDVLRPYYIVSHLAVIEEAYEEGHEVRGYLHWALTDNYEWPLGFRMRFGLYEVNLITKERKPRKRSVEVFSRIISEGTTKGLQDEFRLKVRGERYENDSG</sequence>
<reference evidence="7" key="3">
    <citation type="journal article" date="2001" name="Genome Res.">
        <title>Genome evolution at the genus level: comparison of three complete genomes of hyperthermophilic archaea.</title>
        <authorList>
            <person name="Lecompte O."/>
            <person name="Ripp R."/>
            <person name="Puzos-Barbe V."/>
            <person name="Duprat S."/>
            <person name="Heilig R."/>
            <person name="Dietrich J."/>
            <person name="Thierry J.C."/>
            <person name="Poch O."/>
        </authorList>
    </citation>
    <scope>NUCLEOTIDE SEQUENCE</scope>
    <source>
        <strain evidence="7">Orsay</strain>
    </source>
</reference>
<keyword evidence="2 6" id="KW-0378">Hydrolase</keyword>
<dbReference type="SUPFAM" id="SSF51445">
    <property type="entry name" value="(Trans)glycosidases"/>
    <property type="match status" value="1"/>
</dbReference>
<reference evidence="7" key="2">
    <citation type="journal article" date="2000" name="J. Mol. Biol.">
        <title>Archaeal homologs of eukaryotic methylation guide small nucleolar RNAs: lessons from the Pyrococcus genomes.</title>
        <authorList>
            <person name="Gaspin C."/>
            <person name="Cavaille J."/>
            <person name="Erauso G."/>
        </authorList>
    </citation>
    <scope>NUCLEOTIDE SEQUENCE</scope>
    <source>
        <strain evidence="7">Orsay</strain>
    </source>
</reference>
<dbReference type="PANTHER" id="PTHR10353">
    <property type="entry name" value="GLYCOSYL HYDROLASE"/>
    <property type="match status" value="1"/>
</dbReference>
<keyword evidence="9" id="KW-1185">Reference proteome</keyword>
<dbReference type="HOGENOM" id="CLU_001859_1_3_2"/>
<dbReference type="Gene3D" id="3.20.20.80">
    <property type="entry name" value="Glycosidases"/>
    <property type="match status" value="1"/>
</dbReference>
<dbReference type="AlphaFoldDB" id="Q9V058"/>
<dbReference type="InterPro" id="IPR053427">
    <property type="entry name" value="Beta-galactosidase"/>
</dbReference>
<dbReference type="InterPro" id="IPR018120">
    <property type="entry name" value="Glyco_hydro_1_AS"/>
</dbReference>
<dbReference type="SMR" id="Q9V058"/>
<gene>
    <name evidence="7" type="ordered locus">PAB1740</name>
</gene>
<dbReference type="Proteomes" id="UP000009139">
    <property type="component" value="Chromosome"/>
</dbReference>
<dbReference type="STRING" id="272844.PAB1740"/>
<evidence type="ECO:0000256" key="6">
    <source>
        <dbReference type="RuleBase" id="RU004468"/>
    </source>
</evidence>
<comment type="similarity">
    <text evidence="1 5">Belongs to the glycosyl hydrolase 1 family.</text>
</comment>
<dbReference type="CAZy" id="GH1">
    <property type="family name" value="Glycoside Hydrolase Family 1"/>
</dbReference>
<dbReference type="Pfam" id="PF00232">
    <property type="entry name" value="Glyco_hydro_1"/>
    <property type="match status" value="2"/>
</dbReference>
<dbReference type="OrthoDB" id="84443at2157"/>
<organism evidence="7 9">
    <name type="scientific">Pyrococcus abyssi (strain GE5 / Orsay)</name>
    <dbReference type="NCBI Taxonomy" id="272844"/>
    <lineage>
        <taxon>Archaea</taxon>
        <taxon>Methanobacteriati</taxon>
        <taxon>Methanobacteriota</taxon>
        <taxon>Thermococci</taxon>
        <taxon>Thermococcales</taxon>
        <taxon>Thermococcaceae</taxon>
        <taxon>Pyrococcus</taxon>
    </lineage>
</organism>
<evidence type="ECO:0000313" key="7">
    <source>
        <dbReference type="EMBL" id="CAB49848.1"/>
    </source>
</evidence>
<dbReference type="eggNOG" id="arCOG05412">
    <property type="taxonomic scope" value="Archaea"/>
</dbReference>
<dbReference type="KEGG" id="pab:PAB1740"/>
<dbReference type="EMBL" id="HE613800">
    <property type="protein sequence ID" value="CCE70345.1"/>
    <property type="molecule type" value="Genomic_DNA"/>
</dbReference>
<name>Q9V058_PYRAB</name>
<dbReference type="PRINTS" id="PR00131">
    <property type="entry name" value="GLHYDRLASE1"/>
</dbReference>
<accession>Q9V058</accession>
<dbReference type="GO" id="GO:0005975">
    <property type="term" value="P:carbohydrate metabolic process"/>
    <property type="evidence" value="ECO:0007669"/>
    <property type="project" value="InterPro"/>
</dbReference>
<dbReference type="PROSITE" id="PS00572">
    <property type="entry name" value="GLYCOSYL_HYDROL_F1_1"/>
    <property type="match status" value="1"/>
</dbReference>
<feature type="active site" description="Nucleophile" evidence="4">
    <location>
        <position position="414"/>
    </location>
</feature>
<dbReference type="InterPro" id="IPR033132">
    <property type="entry name" value="GH_1_N_CS"/>
</dbReference>
<evidence type="ECO:0000256" key="1">
    <source>
        <dbReference type="ARBA" id="ARBA00010838"/>
    </source>
</evidence>
<dbReference type="PROSITE" id="PS00653">
    <property type="entry name" value="GLYCOSYL_HYDROL_F1_2"/>
    <property type="match status" value="1"/>
</dbReference>
<proteinExistence type="inferred from homology"/>
<evidence type="ECO:0000313" key="10">
    <source>
        <dbReference type="Proteomes" id="UP000009139"/>
    </source>
</evidence>
<evidence type="ECO:0000256" key="5">
    <source>
        <dbReference type="RuleBase" id="RU003690"/>
    </source>
</evidence>
<evidence type="ECO:0000256" key="3">
    <source>
        <dbReference type="ARBA" id="ARBA00023295"/>
    </source>
</evidence>
<dbReference type="Proteomes" id="UP000000810">
    <property type="component" value="Chromosome"/>
</dbReference>
<reference evidence="8 10" key="5">
    <citation type="journal article" date="2012" name="Curr. Microbiol.">
        <title>Re-annotation of two hyperthermophilic archaea Pyrococcus abyssi GE5 and Pyrococcus furiosus DSM 3638.</title>
        <authorList>
            <person name="Gao J."/>
            <person name="Wang J."/>
        </authorList>
    </citation>
    <scope>GENOME REANNOTATION</scope>
    <source>
        <strain evidence="8">GE5</strain>
        <strain evidence="10">GE5 / Orsay</strain>
    </source>
</reference>
<protein>
    <submittedName>
        <fullName evidence="8">Beta-mannosidase</fullName>
    </submittedName>
    <submittedName>
        <fullName evidence="7">BgaL-1 beta-galactosidase (Lactase)</fullName>
    </submittedName>
</protein>
<dbReference type="InterPro" id="IPR017853">
    <property type="entry name" value="GH"/>
</dbReference>
<dbReference type="InterPro" id="IPR001360">
    <property type="entry name" value="Glyco_hydro_1"/>
</dbReference>